<comment type="caution">
    <text evidence="2">The sequence shown here is derived from an EMBL/GenBank/DDBJ whole genome shotgun (WGS) entry which is preliminary data.</text>
</comment>
<reference evidence="2 3" key="1">
    <citation type="submission" date="2024-02" db="EMBL/GenBank/DDBJ databases">
        <authorList>
            <person name="Daric V."/>
            <person name="Darras S."/>
        </authorList>
    </citation>
    <scope>NUCLEOTIDE SEQUENCE [LARGE SCALE GENOMIC DNA]</scope>
</reference>
<keyword evidence="1" id="KW-1133">Transmembrane helix</keyword>
<feature type="transmembrane region" description="Helical" evidence="1">
    <location>
        <begin position="12"/>
        <end position="30"/>
    </location>
</feature>
<dbReference type="Proteomes" id="UP001642483">
    <property type="component" value="Unassembled WGS sequence"/>
</dbReference>
<feature type="transmembrane region" description="Helical" evidence="1">
    <location>
        <begin position="199"/>
        <end position="227"/>
    </location>
</feature>
<sequence>MFIECKIIQSSGIFIAFIIFNSFVLSQNAVRNASNPSKCSKLALREGTDYCLVDNTDMNCYIEKALEFRRNATDSLPLWVQVCFFDLPQYFVDNKDRFDCEILIGGGPVNCHIKDNVTMSKLLPFQRNCTVAFFWLTTIKFPQDFYRKTILGNGKCAESYKTIWNDVEVLYAAQRYLYKPGVKFSKMSAWKPIPKSLSWMWTSTAIGLLTAGLAAICIGAALLVIFVKRKLAKYKKNVTIVLPQLNTITEFKDRHVAEPQEKVDIIEIFPEMNSSSDTDKNQ</sequence>
<keyword evidence="1" id="KW-0472">Membrane</keyword>
<accession>A0ABP0GH40</accession>
<keyword evidence="1" id="KW-0812">Transmembrane</keyword>
<protein>
    <submittedName>
        <fullName evidence="2">Uncharacterized protein</fullName>
    </submittedName>
</protein>
<name>A0ABP0GH40_CLALP</name>
<keyword evidence="3" id="KW-1185">Reference proteome</keyword>
<organism evidence="2 3">
    <name type="scientific">Clavelina lepadiformis</name>
    <name type="common">Light-bulb sea squirt</name>
    <name type="synonym">Ascidia lepadiformis</name>
    <dbReference type="NCBI Taxonomy" id="159417"/>
    <lineage>
        <taxon>Eukaryota</taxon>
        <taxon>Metazoa</taxon>
        <taxon>Chordata</taxon>
        <taxon>Tunicata</taxon>
        <taxon>Ascidiacea</taxon>
        <taxon>Aplousobranchia</taxon>
        <taxon>Clavelinidae</taxon>
        <taxon>Clavelina</taxon>
    </lineage>
</organism>
<evidence type="ECO:0000313" key="2">
    <source>
        <dbReference type="EMBL" id="CAK8691085.1"/>
    </source>
</evidence>
<evidence type="ECO:0000256" key="1">
    <source>
        <dbReference type="SAM" id="Phobius"/>
    </source>
</evidence>
<evidence type="ECO:0000313" key="3">
    <source>
        <dbReference type="Proteomes" id="UP001642483"/>
    </source>
</evidence>
<dbReference type="EMBL" id="CAWYQH010000119">
    <property type="protein sequence ID" value="CAK8691085.1"/>
    <property type="molecule type" value="Genomic_DNA"/>
</dbReference>
<gene>
    <name evidence="2" type="ORF">CVLEPA_LOCUS23685</name>
</gene>
<proteinExistence type="predicted"/>